<feature type="non-terminal residue" evidence="1">
    <location>
        <position position="197"/>
    </location>
</feature>
<reference evidence="1 2" key="1">
    <citation type="journal article" date="2019" name="Sci. Rep.">
        <title>Orb-weaving spider Araneus ventricosus genome elucidates the spidroin gene catalogue.</title>
        <authorList>
            <person name="Kono N."/>
            <person name="Nakamura H."/>
            <person name="Ohtoshi R."/>
            <person name="Moran D.A.P."/>
            <person name="Shinohara A."/>
            <person name="Yoshida Y."/>
            <person name="Fujiwara M."/>
            <person name="Mori M."/>
            <person name="Tomita M."/>
            <person name="Arakawa K."/>
        </authorList>
    </citation>
    <scope>NUCLEOTIDE SEQUENCE [LARGE SCALE GENOMIC DNA]</scope>
</reference>
<gene>
    <name evidence="1" type="ORF">AVEN_64541_1</name>
</gene>
<evidence type="ECO:0000313" key="2">
    <source>
        <dbReference type="Proteomes" id="UP000499080"/>
    </source>
</evidence>
<dbReference type="EMBL" id="BGPR01107161">
    <property type="protein sequence ID" value="GBM78665.1"/>
    <property type="molecule type" value="Genomic_DNA"/>
</dbReference>
<evidence type="ECO:0000313" key="1">
    <source>
        <dbReference type="EMBL" id="GBM78665.1"/>
    </source>
</evidence>
<dbReference type="Proteomes" id="UP000499080">
    <property type="component" value="Unassembled WGS sequence"/>
</dbReference>
<protein>
    <submittedName>
        <fullName evidence="1">Uncharacterized protein</fullName>
    </submittedName>
</protein>
<name>A0A4Y2IM04_ARAVE</name>
<dbReference type="AlphaFoldDB" id="A0A4Y2IM04"/>
<comment type="caution">
    <text evidence="1">The sequence shown here is derived from an EMBL/GenBank/DDBJ whole genome shotgun (WGS) entry which is preliminary data.</text>
</comment>
<accession>A0A4Y2IM04</accession>
<proteinExistence type="predicted"/>
<sequence>MSQAVNVDSEREAKVKLFRDRLNDFQNIFKKVSEKKSSNAQDKDDFSNLKAEILLLYIEAVSFDVPDGKMASNHSGTIMNLFIELKNEFASFRLDIYNKVDGFSKLLSPSTDNIQFDEPLSPVSPSLQQEIFEAEVKSKVSTYASVAQSTSVLPEGQSKVISRVVKEKKTNSKVKLNGAGKKSNLEIVGKMPKRKAI</sequence>
<keyword evidence="2" id="KW-1185">Reference proteome</keyword>
<organism evidence="1 2">
    <name type="scientific">Araneus ventricosus</name>
    <name type="common">Orbweaver spider</name>
    <name type="synonym">Epeira ventricosa</name>
    <dbReference type="NCBI Taxonomy" id="182803"/>
    <lineage>
        <taxon>Eukaryota</taxon>
        <taxon>Metazoa</taxon>
        <taxon>Ecdysozoa</taxon>
        <taxon>Arthropoda</taxon>
        <taxon>Chelicerata</taxon>
        <taxon>Arachnida</taxon>
        <taxon>Araneae</taxon>
        <taxon>Araneomorphae</taxon>
        <taxon>Entelegynae</taxon>
        <taxon>Araneoidea</taxon>
        <taxon>Araneidae</taxon>
        <taxon>Araneus</taxon>
    </lineage>
</organism>
<dbReference type="OrthoDB" id="6469072at2759"/>